<feature type="compositionally biased region" description="Polar residues" evidence="1">
    <location>
        <begin position="133"/>
        <end position="143"/>
    </location>
</feature>
<feature type="compositionally biased region" description="Polar residues" evidence="1">
    <location>
        <begin position="13"/>
        <end position="23"/>
    </location>
</feature>
<dbReference type="EMBL" id="CAUOFW020004835">
    <property type="protein sequence ID" value="CAK9167434.1"/>
    <property type="molecule type" value="Genomic_DNA"/>
</dbReference>
<sequence length="327" mass="37553">MKDQPSRHAHKLNATSGSGQVSARWNPAEACRPIIDEAPIFYPTIEEFQDTLGYIARIRPKVEAYGICRIVPPPSWRPPCPLKDKRVWEHAEFSTRIQQVDLLQNREPMRKKRGRKRKRRAHSKMGATRRRPSSQGSETNTTSDTDEKFGFQSGPDFTLEEFEKFSSNFKDYYFGLKDMKEEVNVYGTEPNMRWEPSVEDIEGEYWRIIERSTDEVEVCYGADLETGLFGSGFPKASSSIGSKPDQYVSSGWNLNNFPRLPGSLLSFEGCDISGVLVPWLYIGMCFSSFCWMFKLRSKIHCKDYRSEKHVGLGNINQQIYESASLRP</sequence>
<dbReference type="Gene3D" id="2.60.120.650">
    <property type="entry name" value="Cupin"/>
    <property type="match status" value="1"/>
</dbReference>
<protein>
    <recommendedName>
        <fullName evidence="2">JmjN domain-containing protein</fullName>
    </recommendedName>
</protein>
<comment type="caution">
    <text evidence="3">The sequence shown here is derived from an EMBL/GenBank/DDBJ whole genome shotgun (WGS) entry which is preliminary data.</text>
</comment>
<evidence type="ECO:0000259" key="2">
    <source>
        <dbReference type="PROSITE" id="PS51183"/>
    </source>
</evidence>
<dbReference type="PROSITE" id="PS51183">
    <property type="entry name" value="JMJN"/>
    <property type="match status" value="1"/>
</dbReference>
<feature type="region of interest" description="Disordered" evidence="1">
    <location>
        <begin position="1"/>
        <end position="24"/>
    </location>
</feature>
<organism evidence="3 4">
    <name type="scientific">Ilex paraguariensis</name>
    <name type="common">yerba mate</name>
    <dbReference type="NCBI Taxonomy" id="185542"/>
    <lineage>
        <taxon>Eukaryota</taxon>
        <taxon>Viridiplantae</taxon>
        <taxon>Streptophyta</taxon>
        <taxon>Embryophyta</taxon>
        <taxon>Tracheophyta</taxon>
        <taxon>Spermatophyta</taxon>
        <taxon>Magnoliopsida</taxon>
        <taxon>eudicotyledons</taxon>
        <taxon>Gunneridae</taxon>
        <taxon>Pentapetalae</taxon>
        <taxon>asterids</taxon>
        <taxon>campanulids</taxon>
        <taxon>Aquifoliales</taxon>
        <taxon>Aquifoliaceae</taxon>
        <taxon>Ilex</taxon>
    </lineage>
</organism>
<gene>
    <name evidence="3" type="ORF">ILEXP_LOCUS36707</name>
</gene>
<evidence type="ECO:0000256" key="1">
    <source>
        <dbReference type="SAM" id="MobiDB-lite"/>
    </source>
</evidence>
<dbReference type="AlphaFoldDB" id="A0ABC8TDD9"/>
<feature type="region of interest" description="Disordered" evidence="1">
    <location>
        <begin position="102"/>
        <end position="153"/>
    </location>
</feature>
<accession>A0ABC8TDD9</accession>
<dbReference type="InterPro" id="IPR003349">
    <property type="entry name" value="JmjN"/>
</dbReference>
<name>A0ABC8TDD9_9AQUA</name>
<dbReference type="Pfam" id="PF02375">
    <property type="entry name" value="JmjN"/>
    <property type="match status" value="1"/>
</dbReference>
<dbReference type="PANTHER" id="PTHR10694:SF105">
    <property type="entry name" value="LYSINE-SPECIFIC DEMETHYLASE JMJ14"/>
    <property type="match status" value="1"/>
</dbReference>
<keyword evidence="4" id="KW-1185">Reference proteome</keyword>
<proteinExistence type="predicted"/>
<feature type="compositionally biased region" description="Basic residues" evidence="1">
    <location>
        <begin position="109"/>
        <end position="132"/>
    </location>
</feature>
<reference evidence="3 4" key="1">
    <citation type="submission" date="2024-02" db="EMBL/GenBank/DDBJ databases">
        <authorList>
            <person name="Vignale AGUSTIN F."/>
            <person name="Sosa J E."/>
            <person name="Modenutti C."/>
        </authorList>
    </citation>
    <scope>NUCLEOTIDE SEQUENCE [LARGE SCALE GENOMIC DNA]</scope>
</reference>
<evidence type="ECO:0000313" key="4">
    <source>
        <dbReference type="Proteomes" id="UP001642360"/>
    </source>
</evidence>
<dbReference type="Proteomes" id="UP001642360">
    <property type="component" value="Unassembled WGS sequence"/>
</dbReference>
<evidence type="ECO:0000313" key="3">
    <source>
        <dbReference type="EMBL" id="CAK9167434.1"/>
    </source>
</evidence>
<feature type="domain" description="JmjN" evidence="2">
    <location>
        <begin position="38"/>
        <end position="79"/>
    </location>
</feature>
<dbReference type="PANTHER" id="PTHR10694">
    <property type="entry name" value="LYSINE-SPECIFIC DEMETHYLASE"/>
    <property type="match status" value="1"/>
</dbReference>
<dbReference type="SMART" id="SM00545">
    <property type="entry name" value="JmjN"/>
    <property type="match status" value="1"/>
</dbReference>